<dbReference type="GO" id="GO:0005886">
    <property type="term" value="C:plasma membrane"/>
    <property type="evidence" value="ECO:0007669"/>
    <property type="project" value="UniProtKB-SubCell"/>
</dbReference>
<gene>
    <name evidence="7" type="ORF">NCTC13645_02144</name>
</gene>
<sequence length="82" mass="8953">MAGSSPKFGLDLAMGVIFAVVGFTVSKFVIHPEYSSSTAVLVNRKQNDNNAGAQFQNQQADVQLISTYKILLRDQLFESSGR</sequence>
<dbReference type="InterPro" id="IPR003856">
    <property type="entry name" value="LPS_length_determ_N"/>
</dbReference>
<comment type="subcellular location">
    <subcellularLocation>
        <location evidence="1">Cell membrane</location>
        <topology evidence="1">Multi-pass membrane protein</topology>
    </subcellularLocation>
</comment>
<feature type="domain" description="Polysaccharide chain length determinant N-terminal" evidence="6">
    <location>
        <begin position="12"/>
        <end position="75"/>
    </location>
</feature>
<dbReference type="Pfam" id="PF02706">
    <property type="entry name" value="Wzz"/>
    <property type="match status" value="1"/>
</dbReference>
<evidence type="ECO:0000256" key="5">
    <source>
        <dbReference type="ARBA" id="ARBA00023136"/>
    </source>
</evidence>
<dbReference type="AlphaFoldDB" id="A0A380P730"/>
<organism evidence="7 8">
    <name type="scientific">Weissella viridescens</name>
    <name type="common">Lactobacillus viridescens</name>
    <dbReference type="NCBI Taxonomy" id="1629"/>
    <lineage>
        <taxon>Bacteria</taxon>
        <taxon>Bacillati</taxon>
        <taxon>Bacillota</taxon>
        <taxon>Bacilli</taxon>
        <taxon>Lactobacillales</taxon>
        <taxon>Lactobacillaceae</taxon>
        <taxon>Weissella</taxon>
    </lineage>
</organism>
<evidence type="ECO:0000256" key="3">
    <source>
        <dbReference type="ARBA" id="ARBA00022692"/>
    </source>
</evidence>
<dbReference type="EMBL" id="UHIV01000005">
    <property type="protein sequence ID" value="SUP61021.1"/>
    <property type="molecule type" value="Genomic_DNA"/>
</dbReference>
<keyword evidence="5" id="KW-0472">Membrane</keyword>
<accession>A0A380P730</accession>
<proteinExistence type="predicted"/>
<keyword evidence="4" id="KW-1133">Transmembrane helix</keyword>
<evidence type="ECO:0000259" key="6">
    <source>
        <dbReference type="Pfam" id="PF02706"/>
    </source>
</evidence>
<evidence type="ECO:0000313" key="8">
    <source>
        <dbReference type="Proteomes" id="UP000254621"/>
    </source>
</evidence>
<name>A0A380P730_WEIVI</name>
<evidence type="ECO:0000313" key="7">
    <source>
        <dbReference type="EMBL" id="SUP61021.1"/>
    </source>
</evidence>
<evidence type="ECO:0000256" key="4">
    <source>
        <dbReference type="ARBA" id="ARBA00022989"/>
    </source>
</evidence>
<evidence type="ECO:0000256" key="2">
    <source>
        <dbReference type="ARBA" id="ARBA00022475"/>
    </source>
</evidence>
<keyword evidence="3" id="KW-0812">Transmembrane</keyword>
<reference evidence="7 8" key="1">
    <citation type="submission" date="2018-06" db="EMBL/GenBank/DDBJ databases">
        <authorList>
            <consortium name="Pathogen Informatics"/>
            <person name="Doyle S."/>
        </authorList>
    </citation>
    <scope>NUCLEOTIDE SEQUENCE [LARGE SCALE GENOMIC DNA]</scope>
    <source>
        <strain evidence="7 8">NCTC13645</strain>
    </source>
</reference>
<dbReference type="Proteomes" id="UP000254621">
    <property type="component" value="Unassembled WGS sequence"/>
</dbReference>
<protein>
    <submittedName>
        <fullName evidence="7">Capsular polysaccharide biosynthesis protein</fullName>
    </submittedName>
</protein>
<keyword evidence="2" id="KW-1003">Cell membrane</keyword>
<evidence type="ECO:0000256" key="1">
    <source>
        <dbReference type="ARBA" id="ARBA00004651"/>
    </source>
</evidence>